<dbReference type="InterPro" id="IPR023631">
    <property type="entry name" value="Amidase_dom"/>
</dbReference>
<comment type="similarity">
    <text evidence="1">Belongs to the amidase family.</text>
</comment>
<dbReference type="Gene3D" id="3.90.1300.10">
    <property type="entry name" value="Amidase signature (AS) domain"/>
    <property type="match status" value="1"/>
</dbReference>
<proteinExistence type="inferred from homology"/>
<evidence type="ECO:0000313" key="4">
    <source>
        <dbReference type="Proteomes" id="UP000013966"/>
    </source>
</evidence>
<dbReference type="KEGG" id="buo:BRPE64_ECDS02810"/>
<dbReference type="EMBL" id="AP013062">
    <property type="protein sequence ID" value="BAO94163.1"/>
    <property type="molecule type" value="Genomic_DNA"/>
</dbReference>
<evidence type="ECO:0000313" key="3">
    <source>
        <dbReference type="EMBL" id="BAO94163.1"/>
    </source>
</evidence>
<dbReference type="InterPro" id="IPR036928">
    <property type="entry name" value="AS_sf"/>
</dbReference>
<sequence>MSTLLKPTMVSSSELHYITAEEAVHRFKDGSLSPVDLMQSVIERCEAVNPSVNAITNRFYEQALGQAKDAEKRYRSGQVVRPLEGIPLAVKELHPIKDVTTTWGSRIFEGVPADRTLPAVQRLLDAGAIMHIRTTTPEFAHCGHCHSPLYGVTRNPWNQDFSSGGSSGGAGVTVAAGMTTLAEGDDGGGSIRMPASMNGIVGYKPSFGRVPGFLLDTMFESIIHIGPMTRSVDDAALMLNVMSGQHPEDITSLRDEVKIPKASVQRSMKGVRVAFSPDLGYFEIDKEVADNTRIAVEKMADAGAIVETVEIGWSDLVYDAWVTHWEGLLATLAHHHIPEWQYKMDPFVRKLIHKGLAHSAIRVKQTEMVRTNMWKRLSPILARNDVLVTPTLAVPAIKAEHRNDDADFTINGKRVDAFLNWALTYPFNLLSQCPVFSLPSGFSSSGVPTGVQIIGRPFDDVSIFAVAREFEAIAPWSSRHPAL</sequence>
<evidence type="ECO:0000256" key="1">
    <source>
        <dbReference type="ARBA" id="ARBA00009199"/>
    </source>
</evidence>
<dbReference type="Proteomes" id="UP000013966">
    <property type="component" value="Plasmid p2"/>
</dbReference>
<dbReference type="HOGENOM" id="CLU_009600_0_4_4"/>
<dbReference type="Pfam" id="PF01425">
    <property type="entry name" value="Amidase"/>
    <property type="match status" value="1"/>
</dbReference>
<dbReference type="PANTHER" id="PTHR11895:SF7">
    <property type="entry name" value="GLUTAMYL-TRNA(GLN) AMIDOTRANSFERASE SUBUNIT A, MITOCHONDRIAL"/>
    <property type="match status" value="1"/>
</dbReference>
<gene>
    <name evidence="3" type="ORF">BRPE64_ECDS02810</name>
</gene>
<keyword evidence="4" id="KW-1185">Reference proteome</keyword>
<dbReference type="RefSeq" id="WP_051180625.1">
    <property type="nucleotide sequence ID" value="NC_021295.1"/>
</dbReference>
<feature type="domain" description="Amidase" evidence="2">
    <location>
        <begin position="37"/>
        <end position="462"/>
    </location>
</feature>
<protein>
    <submittedName>
        <fullName evidence="3">Amidase</fullName>
    </submittedName>
</protein>
<dbReference type="InterPro" id="IPR000120">
    <property type="entry name" value="Amidase"/>
</dbReference>
<keyword evidence="3" id="KW-0614">Plasmid</keyword>
<geneLocation type="plasmid" evidence="3 4">
    <name>p2</name>
</geneLocation>
<dbReference type="PANTHER" id="PTHR11895">
    <property type="entry name" value="TRANSAMIDASE"/>
    <property type="match status" value="1"/>
</dbReference>
<dbReference type="PROSITE" id="PS00571">
    <property type="entry name" value="AMIDASES"/>
    <property type="match status" value="1"/>
</dbReference>
<dbReference type="OrthoDB" id="8576090at2"/>
<name>A0A060PJR4_9BURK</name>
<reference evidence="3 4" key="1">
    <citation type="journal article" date="2013" name="Genome Announc.">
        <title>Complete Genome Sequence of Burkholderia sp. Strain RPE64, Bacterial Symbiont of the Bean Bug Riptortus pedestris.</title>
        <authorList>
            <person name="Shibata T.F."/>
            <person name="Maeda T."/>
            <person name="Nikoh N."/>
            <person name="Yamaguchi K."/>
            <person name="Oshima K."/>
            <person name="Hattori M."/>
            <person name="Nishiyama T."/>
            <person name="Hasebe M."/>
            <person name="Fukatsu T."/>
            <person name="Kikuchi Y."/>
            <person name="Shigenobu S."/>
        </authorList>
    </citation>
    <scope>NUCLEOTIDE SEQUENCE [LARGE SCALE GENOMIC DNA]</scope>
    <source>
        <plasmid evidence="3 4">p2</plasmid>
    </source>
</reference>
<dbReference type="AlphaFoldDB" id="A0A060PJR4"/>
<organism evidence="3 4">
    <name type="scientific">Caballeronia insecticola</name>
    <dbReference type="NCBI Taxonomy" id="758793"/>
    <lineage>
        <taxon>Bacteria</taxon>
        <taxon>Pseudomonadati</taxon>
        <taxon>Pseudomonadota</taxon>
        <taxon>Betaproteobacteria</taxon>
        <taxon>Burkholderiales</taxon>
        <taxon>Burkholderiaceae</taxon>
        <taxon>Caballeronia</taxon>
    </lineage>
</organism>
<evidence type="ECO:0000259" key="2">
    <source>
        <dbReference type="Pfam" id="PF01425"/>
    </source>
</evidence>
<accession>A0A060PJR4</accession>
<dbReference type="InterPro" id="IPR020556">
    <property type="entry name" value="Amidase_CS"/>
</dbReference>
<reference evidence="3 4" key="2">
    <citation type="journal article" date="2018" name="Int. J. Syst. Evol. Microbiol.">
        <title>Burkholderia insecticola sp. nov., a gut symbiotic bacterium of the bean bug Riptortus pedestris.</title>
        <authorList>
            <person name="Takeshita K."/>
            <person name="Tamaki H."/>
            <person name="Ohbayashi T."/>
            <person name="Meng X.-Y."/>
            <person name="Sone T."/>
            <person name="Mitani Y."/>
            <person name="Peeters C."/>
            <person name="Kikuchi Y."/>
            <person name="Vandamme P."/>
        </authorList>
    </citation>
    <scope>NUCLEOTIDE SEQUENCE [LARGE SCALE GENOMIC DNA]</scope>
    <source>
        <strain evidence="3">RPE64</strain>
        <plasmid evidence="3 4">p2</plasmid>
    </source>
</reference>
<dbReference type="SUPFAM" id="SSF75304">
    <property type="entry name" value="Amidase signature (AS) enzymes"/>
    <property type="match status" value="1"/>
</dbReference>
<dbReference type="GO" id="GO:0003824">
    <property type="term" value="F:catalytic activity"/>
    <property type="evidence" value="ECO:0007669"/>
    <property type="project" value="InterPro"/>
</dbReference>